<dbReference type="GO" id="GO:0003729">
    <property type="term" value="F:mRNA binding"/>
    <property type="evidence" value="ECO:0007669"/>
    <property type="project" value="TreeGrafter"/>
</dbReference>
<dbReference type="OrthoDB" id="252722at2759"/>
<keyword evidence="11" id="KW-1185">Reference proteome</keyword>
<sequence length="307" mass="33606">MNYAAYSGKGRKMPGGEVQKTFKIFCGNLAGAASKDDLYYLFSRYGPVVEAVVMVGKFYGFVHMAYEEDGWKAICELRGYMLHGKAMAVEASINSKKATPLYKQNIIGKGITTLDDFNDYSASKSKSAELRERRPPPEPFAAYNKQGGESSARPSNPPPPPNYYYHPAFPASASSSQPSPIGHTPPPMSRTSPRPDLASLNTMDPLHHGRESPLLKMPAVDANSNPIQEHTLNCERQETVPACCNLCGSVFDEWQHKPKILSCGHTYCCNCLICLAQDAEVKCPAGCPYTTPLTDTGISGEHHGKYM</sequence>
<dbReference type="SMART" id="SM00360">
    <property type="entry name" value="RRM"/>
    <property type="match status" value="1"/>
</dbReference>
<dbReference type="Gene3D" id="3.30.40.10">
    <property type="entry name" value="Zinc/RING finger domain, C3HC4 (zinc finger)"/>
    <property type="match status" value="1"/>
</dbReference>
<evidence type="ECO:0000256" key="6">
    <source>
        <dbReference type="PROSITE-ProRule" id="PRU00176"/>
    </source>
</evidence>
<dbReference type="InterPro" id="IPR050502">
    <property type="entry name" value="Euk_RNA-bind_prot"/>
</dbReference>
<accession>A0A8J4YGH1</accession>
<dbReference type="InterPro" id="IPR017907">
    <property type="entry name" value="Znf_RING_CS"/>
</dbReference>
<dbReference type="SUPFAM" id="SSF54928">
    <property type="entry name" value="RNA-binding domain, RBD"/>
    <property type="match status" value="1"/>
</dbReference>
<dbReference type="GO" id="GO:0005634">
    <property type="term" value="C:nucleus"/>
    <property type="evidence" value="ECO:0007669"/>
    <property type="project" value="TreeGrafter"/>
</dbReference>
<evidence type="ECO:0000256" key="5">
    <source>
        <dbReference type="PROSITE-ProRule" id="PRU00175"/>
    </source>
</evidence>
<feature type="domain" description="RRM" evidence="9">
    <location>
        <begin position="22"/>
        <end position="94"/>
    </location>
</feature>
<dbReference type="InterPro" id="IPR001841">
    <property type="entry name" value="Znf_RING"/>
</dbReference>
<evidence type="ECO:0000256" key="4">
    <source>
        <dbReference type="ARBA" id="ARBA00022884"/>
    </source>
</evidence>
<dbReference type="PROSITE" id="PS50089">
    <property type="entry name" value="ZF_RING_2"/>
    <property type="match status" value="1"/>
</dbReference>
<gene>
    <name evidence="10" type="primary">lark_1</name>
    <name evidence="10" type="ORF">GWK47_043155</name>
</gene>
<evidence type="ECO:0000259" key="8">
    <source>
        <dbReference type="PROSITE" id="PS50089"/>
    </source>
</evidence>
<keyword evidence="1" id="KW-0479">Metal-binding</keyword>
<feature type="region of interest" description="Disordered" evidence="7">
    <location>
        <begin position="124"/>
        <end position="204"/>
    </location>
</feature>
<evidence type="ECO:0000313" key="11">
    <source>
        <dbReference type="Proteomes" id="UP000770661"/>
    </source>
</evidence>
<dbReference type="AlphaFoldDB" id="A0A8J4YGH1"/>
<keyword evidence="4 6" id="KW-0694">RNA-binding</keyword>
<reference evidence="10" key="1">
    <citation type="submission" date="2020-07" db="EMBL/GenBank/DDBJ databases">
        <title>The High-quality genome of the commercially important snow crab, Chionoecetes opilio.</title>
        <authorList>
            <person name="Jeong J.-H."/>
            <person name="Ryu S."/>
        </authorList>
    </citation>
    <scope>NUCLEOTIDE SEQUENCE</scope>
    <source>
        <strain evidence="10">MADBK_172401_WGS</strain>
        <tissue evidence="10">Digestive gland</tissue>
    </source>
</reference>
<keyword evidence="2 5" id="KW-0863">Zinc-finger</keyword>
<dbReference type="Proteomes" id="UP000770661">
    <property type="component" value="Unassembled WGS sequence"/>
</dbReference>
<dbReference type="EMBL" id="JACEEZ010008564">
    <property type="protein sequence ID" value="KAG0723171.1"/>
    <property type="molecule type" value="Genomic_DNA"/>
</dbReference>
<dbReference type="Pfam" id="PF00076">
    <property type="entry name" value="RRM_1"/>
    <property type="match status" value="1"/>
</dbReference>
<organism evidence="10 11">
    <name type="scientific">Chionoecetes opilio</name>
    <name type="common">Atlantic snow crab</name>
    <name type="synonym">Cancer opilio</name>
    <dbReference type="NCBI Taxonomy" id="41210"/>
    <lineage>
        <taxon>Eukaryota</taxon>
        <taxon>Metazoa</taxon>
        <taxon>Ecdysozoa</taxon>
        <taxon>Arthropoda</taxon>
        <taxon>Crustacea</taxon>
        <taxon>Multicrustacea</taxon>
        <taxon>Malacostraca</taxon>
        <taxon>Eumalacostraca</taxon>
        <taxon>Eucarida</taxon>
        <taxon>Decapoda</taxon>
        <taxon>Pleocyemata</taxon>
        <taxon>Brachyura</taxon>
        <taxon>Eubrachyura</taxon>
        <taxon>Majoidea</taxon>
        <taxon>Majidae</taxon>
        <taxon>Chionoecetes</taxon>
    </lineage>
</organism>
<dbReference type="PROSITE" id="PS50102">
    <property type="entry name" value="RRM"/>
    <property type="match status" value="1"/>
</dbReference>
<dbReference type="Gene3D" id="3.30.70.330">
    <property type="match status" value="1"/>
</dbReference>
<comment type="caution">
    <text evidence="10">The sequence shown here is derived from an EMBL/GenBank/DDBJ whole genome shotgun (WGS) entry which is preliminary data.</text>
</comment>
<evidence type="ECO:0000256" key="2">
    <source>
        <dbReference type="ARBA" id="ARBA00022771"/>
    </source>
</evidence>
<dbReference type="InterPro" id="IPR000504">
    <property type="entry name" value="RRM_dom"/>
</dbReference>
<name>A0A8J4YGH1_CHIOP</name>
<dbReference type="PROSITE" id="PS00518">
    <property type="entry name" value="ZF_RING_1"/>
    <property type="match status" value="1"/>
</dbReference>
<evidence type="ECO:0000259" key="9">
    <source>
        <dbReference type="PROSITE" id="PS50102"/>
    </source>
</evidence>
<keyword evidence="3" id="KW-0862">Zinc</keyword>
<evidence type="ECO:0000313" key="10">
    <source>
        <dbReference type="EMBL" id="KAG0723171.1"/>
    </source>
</evidence>
<evidence type="ECO:0000256" key="7">
    <source>
        <dbReference type="SAM" id="MobiDB-lite"/>
    </source>
</evidence>
<dbReference type="PANTHER" id="PTHR48025:SF1">
    <property type="entry name" value="RRM DOMAIN-CONTAINING PROTEIN"/>
    <property type="match status" value="1"/>
</dbReference>
<feature type="domain" description="RING-type" evidence="8">
    <location>
        <begin position="244"/>
        <end position="284"/>
    </location>
</feature>
<dbReference type="PANTHER" id="PTHR48025">
    <property type="entry name" value="OS02G0815200 PROTEIN"/>
    <property type="match status" value="1"/>
</dbReference>
<dbReference type="GO" id="GO:0008270">
    <property type="term" value="F:zinc ion binding"/>
    <property type="evidence" value="ECO:0007669"/>
    <property type="project" value="UniProtKB-KW"/>
</dbReference>
<evidence type="ECO:0000256" key="1">
    <source>
        <dbReference type="ARBA" id="ARBA00022723"/>
    </source>
</evidence>
<dbReference type="InterPro" id="IPR035979">
    <property type="entry name" value="RBD_domain_sf"/>
</dbReference>
<dbReference type="SUPFAM" id="SSF57850">
    <property type="entry name" value="RING/U-box"/>
    <property type="match status" value="1"/>
</dbReference>
<proteinExistence type="predicted"/>
<protein>
    <submittedName>
        <fullName evidence="10">RNA-binding protein lark</fullName>
    </submittedName>
</protein>
<feature type="compositionally biased region" description="Low complexity" evidence="7">
    <location>
        <begin position="163"/>
        <end position="180"/>
    </location>
</feature>
<feature type="compositionally biased region" description="Basic and acidic residues" evidence="7">
    <location>
        <begin position="126"/>
        <end position="136"/>
    </location>
</feature>
<dbReference type="InterPro" id="IPR013083">
    <property type="entry name" value="Znf_RING/FYVE/PHD"/>
</dbReference>
<evidence type="ECO:0000256" key="3">
    <source>
        <dbReference type="ARBA" id="ARBA00022833"/>
    </source>
</evidence>
<dbReference type="InterPro" id="IPR012677">
    <property type="entry name" value="Nucleotide-bd_a/b_plait_sf"/>
</dbReference>